<proteinExistence type="inferred from homology"/>
<evidence type="ECO:0000256" key="2">
    <source>
        <dbReference type="ARBA" id="ARBA00022679"/>
    </source>
</evidence>
<organism evidence="6 7">
    <name type="scientific">Candidatus Gemmiger excrementigallinarum</name>
    <dbReference type="NCBI Taxonomy" id="2838609"/>
    <lineage>
        <taxon>Bacteria</taxon>
        <taxon>Bacillati</taxon>
        <taxon>Bacillota</taxon>
        <taxon>Clostridia</taxon>
        <taxon>Eubacteriales</taxon>
        <taxon>Gemmiger</taxon>
    </lineage>
</organism>
<dbReference type="Pfam" id="PF01555">
    <property type="entry name" value="N6_N4_Mtase"/>
    <property type="match status" value="1"/>
</dbReference>
<dbReference type="InterPro" id="IPR001091">
    <property type="entry name" value="RM_Methyltransferase"/>
</dbReference>
<keyword evidence="2" id="KW-0808">Transferase</keyword>
<dbReference type="GO" id="GO:0032259">
    <property type="term" value="P:methylation"/>
    <property type="evidence" value="ECO:0007669"/>
    <property type="project" value="UniProtKB-KW"/>
</dbReference>
<keyword evidence="3" id="KW-0680">Restriction system</keyword>
<dbReference type="InterPro" id="IPR029063">
    <property type="entry name" value="SAM-dependent_MTases_sf"/>
</dbReference>
<comment type="caution">
    <text evidence="6">The sequence shown here is derived from an EMBL/GenBank/DDBJ whole genome shotgun (WGS) entry which is preliminary data.</text>
</comment>
<dbReference type="InterPro" id="IPR002941">
    <property type="entry name" value="DNA_methylase_N4/N6"/>
</dbReference>
<comment type="similarity">
    <text evidence="4">Belongs to the N(4)/N(6)-methyltransferase family.</text>
</comment>
<dbReference type="GO" id="GO:0008170">
    <property type="term" value="F:N-methyltransferase activity"/>
    <property type="evidence" value="ECO:0007669"/>
    <property type="project" value="InterPro"/>
</dbReference>
<gene>
    <name evidence="6" type="ORF">H9811_06795</name>
</gene>
<reference evidence="6" key="1">
    <citation type="journal article" date="2021" name="PeerJ">
        <title>Extensive microbial diversity within the chicken gut microbiome revealed by metagenomics and culture.</title>
        <authorList>
            <person name="Gilroy R."/>
            <person name="Ravi A."/>
            <person name="Getino M."/>
            <person name="Pursley I."/>
            <person name="Horton D.L."/>
            <person name="Alikhan N.F."/>
            <person name="Baker D."/>
            <person name="Gharbi K."/>
            <person name="Hall N."/>
            <person name="Watson M."/>
            <person name="Adriaenssens E.M."/>
            <person name="Foster-Nyarko E."/>
            <person name="Jarju S."/>
            <person name="Secka A."/>
            <person name="Antonio M."/>
            <person name="Oren A."/>
            <person name="Chaudhuri R.R."/>
            <person name="La Ragione R."/>
            <person name="Hildebrand F."/>
            <person name="Pallen M.J."/>
        </authorList>
    </citation>
    <scope>NUCLEOTIDE SEQUENCE</scope>
    <source>
        <strain evidence="6">ChiSxjej1B13-11774</strain>
    </source>
</reference>
<dbReference type="EC" id="2.1.1.-" evidence="4"/>
<dbReference type="Gene3D" id="3.40.50.150">
    <property type="entry name" value="Vaccinia Virus protein VP39"/>
    <property type="match status" value="1"/>
</dbReference>
<evidence type="ECO:0000256" key="4">
    <source>
        <dbReference type="RuleBase" id="RU362026"/>
    </source>
</evidence>
<evidence type="ECO:0000259" key="5">
    <source>
        <dbReference type="Pfam" id="PF01555"/>
    </source>
</evidence>
<evidence type="ECO:0000313" key="6">
    <source>
        <dbReference type="EMBL" id="HIZ42252.1"/>
    </source>
</evidence>
<dbReference type="GO" id="GO:0009307">
    <property type="term" value="P:DNA restriction-modification system"/>
    <property type="evidence" value="ECO:0007669"/>
    <property type="project" value="UniProtKB-KW"/>
</dbReference>
<sequence>MENYRNQIYNTDCLAGMRMLPAGCIDMVLTDLPYGTTNGCWDVLLPLDTLWQELHRIAKPNAAMVFTAAQPFTTTLIQSNRKEFRYCWYWVKNQVTGFPFSKFQPLRCVEEIAVFYRKAPTYNPQGLVALEHPRKNAGKKYTDQSVYRKDGLSRTTLQRYTNYPRQILTFPCQREGLHPTQKPVALFEYLIHTYTEPGQLVLDCCMGSGTTKVACRNAGRDYIGFEIDHNFYEIAQAR</sequence>
<evidence type="ECO:0000313" key="7">
    <source>
        <dbReference type="Proteomes" id="UP000824048"/>
    </source>
</evidence>
<dbReference type="GO" id="GO:0003677">
    <property type="term" value="F:DNA binding"/>
    <property type="evidence" value="ECO:0007669"/>
    <property type="project" value="InterPro"/>
</dbReference>
<name>A0A9D2ERB1_9FIRM</name>
<evidence type="ECO:0000256" key="1">
    <source>
        <dbReference type="ARBA" id="ARBA00022603"/>
    </source>
</evidence>
<feature type="domain" description="DNA methylase N-4/N-6" evidence="5">
    <location>
        <begin position="25"/>
        <end position="236"/>
    </location>
</feature>
<dbReference type="PRINTS" id="PR00508">
    <property type="entry name" value="S21N4MTFRASE"/>
</dbReference>
<protein>
    <recommendedName>
        <fullName evidence="4">Methyltransferase</fullName>
        <ecNumber evidence="4">2.1.1.-</ecNumber>
    </recommendedName>
</protein>
<keyword evidence="1" id="KW-0489">Methyltransferase</keyword>
<reference evidence="6" key="2">
    <citation type="submission" date="2021-04" db="EMBL/GenBank/DDBJ databases">
        <authorList>
            <person name="Gilroy R."/>
        </authorList>
    </citation>
    <scope>NUCLEOTIDE SEQUENCE</scope>
    <source>
        <strain evidence="6">ChiSxjej1B13-11774</strain>
    </source>
</reference>
<dbReference type="EMBL" id="DXBP01000045">
    <property type="protein sequence ID" value="HIZ42252.1"/>
    <property type="molecule type" value="Genomic_DNA"/>
</dbReference>
<dbReference type="Proteomes" id="UP000824048">
    <property type="component" value="Unassembled WGS sequence"/>
</dbReference>
<dbReference type="SUPFAM" id="SSF53335">
    <property type="entry name" value="S-adenosyl-L-methionine-dependent methyltransferases"/>
    <property type="match status" value="1"/>
</dbReference>
<accession>A0A9D2ERB1</accession>
<dbReference type="AlphaFoldDB" id="A0A9D2ERB1"/>
<evidence type="ECO:0000256" key="3">
    <source>
        <dbReference type="ARBA" id="ARBA00022747"/>
    </source>
</evidence>